<name>A0A2T6AT40_9RHOB</name>
<dbReference type="EMBL" id="QBKP01000014">
    <property type="protein sequence ID" value="PTX46990.1"/>
    <property type="molecule type" value="Genomic_DNA"/>
</dbReference>
<accession>A0A2T6AT40</accession>
<comment type="caution">
    <text evidence="1">The sequence shown here is derived from an EMBL/GenBank/DDBJ whole genome shotgun (WGS) entry which is preliminary data.</text>
</comment>
<protein>
    <submittedName>
        <fullName evidence="1">Uncharacterized protein</fullName>
    </submittedName>
</protein>
<dbReference type="Proteomes" id="UP000244224">
    <property type="component" value="Unassembled WGS sequence"/>
</dbReference>
<evidence type="ECO:0000313" key="1">
    <source>
        <dbReference type="EMBL" id="PTX46990.1"/>
    </source>
</evidence>
<evidence type="ECO:0000313" key="2">
    <source>
        <dbReference type="Proteomes" id="UP000244224"/>
    </source>
</evidence>
<proteinExistence type="predicted"/>
<sequence>MMTVRRTVSFLLANGHHNAALYPVARIFLEAELVRERLDAERADAAVLMQLTVGSLMDKQTAKDFTKRIGEMTGNGR</sequence>
<gene>
    <name evidence="1" type="ORF">C8N34_11410</name>
</gene>
<dbReference type="AlphaFoldDB" id="A0A2T6AT40"/>
<reference evidence="1 2" key="1">
    <citation type="submission" date="2018-04" db="EMBL/GenBank/DDBJ databases">
        <title>Genomic Encyclopedia of Archaeal and Bacterial Type Strains, Phase II (KMG-II): from individual species to whole genera.</title>
        <authorList>
            <person name="Goeker M."/>
        </authorList>
    </citation>
    <scope>NUCLEOTIDE SEQUENCE [LARGE SCALE GENOMIC DNA]</scope>
    <source>
        <strain evidence="1 2">DSM 21823</strain>
    </source>
</reference>
<organism evidence="1 2">
    <name type="scientific">Gemmobacter caeni</name>
    <dbReference type="NCBI Taxonomy" id="589035"/>
    <lineage>
        <taxon>Bacteria</taxon>
        <taxon>Pseudomonadati</taxon>
        <taxon>Pseudomonadota</taxon>
        <taxon>Alphaproteobacteria</taxon>
        <taxon>Rhodobacterales</taxon>
        <taxon>Paracoccaceae</taxon>
        <taxon>Gemmobacter</taxon>
    </lineage>
</organism>
<keyword evidence="2" id="KW-1185">Reference proteome</keyword>